<proteinExistence type="predicted"/>
<evidence type="ECO:0000256" key="1">
    <source>
        <dbReference type="SAM" id="Phobius"/>
    </source>
</evidence>
<feature type="transmembrane region" description="Helical" evidence="1">
    <location>
        <begin position="145"/>
        <end position="163"/>
    </location>
</feature>
<gene>
    <name evidence="2" type="ordered locus">BN4_10158</name>
</gene>
<reference evidence="3" key="2">
    <citation type="journal article" date="2013" name="Stand. Genomic Sci.">
        <title>Complete genome sequence of Desulfocapsa sulfexigens, a marine deltaproteobacterium specialized in disproportionating inorganic sulfur compounds.</title>
        <authorList>
            <person name="Finster K.W."/>
            <person name="Kjeldsen K.U."/>
            <person name="Kube M."/>
            <person name="Reinhardt R."/>
            <person name="Mussmann M."/>
            <person name="Amann R."/>
            <person name="Schreiber L."/>
        </authorList>
    </citation>
    <scope>NUCLEOTIDE SEQUENCE [LARGE SCALE GENOMIC DNA]</scope>
    <source>
        <strain evidence="3">DSM 10523 / SB164P1</strain>
    </source>
</reference>
<dbReference type="InterPro" id="IPR012507">
    <property type="entry name" value="YibE_F"/>
</dbReference>
<dbReference type="eggNOG" id="COG5438">
    <property type="taxonomic scope" value="Bacteria"/>
</dbReference>
<dbReference type="PANTHER" id="PTHR41771">
    <property type="entry name" value="MEMBRANE PROTEIN-RELATED"/>
    <property type="match status" value="1"/>
</dbReference>
<evidence type="ECO:0000313" key="3">
    <source>
        <dbReference type="Proteomes" id="UP000011724"/>
    </source>
</evidence>
<name>M1WUI5_PSEP2</name>
<dbReference type="Proteomes" id="UP000011724">
    <property type="component" value="Chromosome"/>
</dbReference>
<sequence>MKYRAGRHFADSPLLTEGHMQISNRKRRDIYLVVVFSLLAVAMYFLPTGFEKNTDETAVRCTGRVTSVDNTNIQEFGLIRKGEQGLSLTILDGPFEGEIFDAHNQLLGQLDRDKLFQAGDTAYVIMTIGAHGEVLFINPQAHYRLGLELLLLGLFAGLLLLFGGLTGLKALLSFVFTGMMLWKVLVPLLLGGADPVWLALGVVALLSAVIIFLVAGINRTGMTAFGGAFLGVLSSCLLAVVFTGAFHVHGAVMPFAETLLYAGYGHLNLSRVFMAGVFLASSGAVMDLAMDVASSMGEVVAQNPNISRVEAVWSGIRVGRAVVGTMTTTLLLAYSGGYVTLLMAFMAQGIPLGSTFNFIYVAAEVLKTLVGSFGLVTVAPFTALIGGLLLVPPNANSVD</sequence>
<dbReference type="EMBL" id="FO203427">
    <property type="protein sequence ID" value="CCH47398.1"/>
    <property type="molecule type" value="Genomic_DNA"/>
</dbReference>
<keyword evidence="1" id="KW-0472">Membrane</keyword>
<feature type="transmembrane region" description="Helical" evidence="1">
    <location>
        <begin position="30"/>
        <end position="47"/>
    </location>
</feature>
<dbReference type="PANTHER" id="PTHR41771:SF1">
    <property type="entry name" value="MEMBRANE PROTEIN"/>
    <property type="match status" value="1"/>
</dbReference>
<feature type="transmembrane region" description="Helical" evidence="1">
    <location>
        <begin position="196"/>
        <end position="217"/>
    </location>
</feature>
<evidence type="ECO:0000313" key="2">
    <source>
        <dbReference type="EMBL" id="CCH47398.1"/>
    </source>
</evidence>
<keyword evidence="3" id="KW-1185">Reference proteome</keyword>
<keyword evidence="1" id="KW-1133">Transmembrane helix</keyword>
<feature type="transmembrane region" description="Helical" evidence="1">
    <location>
        <begin position="340"/>
        <end position="362"/>
    </location>
</feature>
<dbReference type="Pfam" id="PF07907">
    <property type="entry name" value="YibE_F"/>
    <property type="match status" value="1"/>
</dbReference>
<dbReference type="PATRIC" id="fig|879567.3.peg.165"/>
<dbReference type="KEGG" id="dpi:BN4_10158"/>
<dbReference type="STRING" id="1322246.BN4_10158"/>
<reference evidence="2 3" key="1">
    <citation type="journal article" date="2013" name="PLoS ONE">
        <title>The first genomic and proteomic characterization of a deep-sea sulfate reducer: insights into the piezophilic lifestyle of Desulfovibrio piezophilus.</title>
        <authorList>
            <person name="Pradel N."/>
            <person name="Ji B."/>
            <person name="Gimenez G."/>
            <person name="Talla E."/>
            <person name="Lenoble P."/>
            <person name="Garel M."/>
            <person name="Tamburini C."/>
            <person name="Fourquet P."/>
            <person name="Lebrun R."/>
            <person name="Bertin P."/>
            <person name="Denis Y."/>
            <person name="Pophillat M."/>
            <person name="Barbe V."/>
            <person name="Ollivier B."/>
            <person name="Dolla A."/>
        </authorList>
    </citation>
    <scope>NUCLEOTIDE SEQUENCE [LARGE SCALE GENOMIC DNA]</scope>
    <source>
        <strain evidence="3">DSM 10523 / SB164P1</strain>
    </source>
</reference>
<protein>
    <submittedName>
        <fullName evidence="2">YibE/F family protein</fullName>
    </submittedName>
</protein>
<organism evidence="2 3">
    <name type="scientific">Pseudodesulfovibrio piezophilus (strain DSM 21447 / JCM 15486 / C1TLV30)</name>
    <name type="common">Desulfovibrio piezophilus</name>
    <dbReference type="NCBI Taxonomy" id="1322246"/>
    <lineage>
        <taxon>Bacteria</taxon>
        <taxon>Pseudomonadati</taxon>
        <taxon>Thermodesulfobacteriota</taxon>
        <taxon>Desulfovibrionia</taxon>
        <taxon>Desulfovibrionales</taxon>
        <taxon>Desulfovibrionaceae</taxon>
    </lineage>
</organism>
<accession>M1WUI5</accession>
<feature type="transmembrane region" description="Helical" evidence="1">
    <location>
        <begin position="369"/>
        <end position="391"/>
    </location>
</feature>
<dbReference type="AlphaFoldDB" id="M1WUI5"/>
<dbReference type="BioCyc" id="DPIE1322246:BN4_RS00845-MONOMER"/>
<dbReference type="HOGENOM" id="CLU_028166_4_0_7"/>
<keyword evidence="1" id="KW-0812">Transmembrane</keyword>
<feature type="transmembrane region" description="Helical" evidence="1">
    <location>
        <begin position="229"/>
        <end position="252"/>
    </location>
</feature>